<keyword evidence="3" id="KW-1185">Reference proteome</keyword>
<reference evidence="2" key="2">
    <citation type="submission" date="2020-05" db="UniProtKB">
        <authorList>
            <consortium name="EnsemblMetazoa"/>
        </authorList>
    </citation>
    <scope>IDENTIFICATION</scope>
</reference>
<accession>A0A084WU75</accession>
<dbReference type="EMBL" id="ATLV01027003">
    <property type="status" value="NOT_ANNOTATED_CDS"/>
    <property type="molecule type" value="Genomic_DNA"/>
</dbReference>
<protein>
    <submittedName>
        <fullName evidence="1 2">Phage major tail protein</fullName>
    </submittedName>
</protein>
<dbReference type="EMBL" id="KE525421">
    <property type="protein sequence ID" value="KFB53769.1"/>
    <property type="molecule type" value="Genomic_DNA"/>
</dbReference>
<evidence type="ECO:0000313" key="2">
    <source>
        <dbReference type="EnsemblMetazoa" id="ASIC022151-PA"/>
    </source>
</evidence>
<name>A0A084WU75_ANOSI</name>
<evidence type="ECO:0000313" key="1">
    <source>
        <dbReference type="EMBL" id="KFB53769.1"/>
    </source>
</evidence>
<gene>
    <name evidence="1" type="ORF">ZHAS_00022151</name>
</gene>
<dbReference type="VEuPathDB" id="VectorBase:ASIC022151"/>
<dbReference type="Proteomes" id="UP000030765">
    <property type="component" value="Unassembled WGS sequence"/>
</dbReference>
<dbReference type="EnsemblMetazoa" id="ASIC022151-RA">
    <property type="protein sequence ID" value="ASIC022151-PA"/>
    <property type="gene ID" value="ASIC022151"/>
</dbReference>
<organism evidence="1">
    <name type="scientific">Anopheles sinensis</name>
    <name type="common">Mosquito</name>
    <dbReference type="NCBI Taxonomy" id="74873"/>
    <lineage>
        <taxon>Eukaryota</taxon>
        <taxon>Metazoa</taxon>
        <taxon>Ecdysozoa</taxon>
        <taxon>Arthropoda</taxon>
        <taxon>Hexapoda</taxon>
        <taxon>Insecta</taxon>
        <taxon>Pterygota</taxon>
        <taxon>Neoptera</taxon>
        <taxon>Endopterygota</taxon>
        <taxon>Diptera</taxon>
        <taxon>Nematocera</taxon>
        <taxon>Culicoidea</taxon>
        <taxon>Culicidae</taxon>
        <taxon>Anophelinae</taxon>
        <taxon>Anopheles</taxon>
    </lineage>
</organism>
<sequence>MHPLGPSFFAPIHWRKMLHLIFRSSRAYSGTNPAKLPAPGLGFLTLPYTGPGSRNGSGRTDYYFLVGNCPSGKLFLPTQESSSPPLGCIRDLIPPSANGVQECGRSRTRDLSVVFEPSGEAA</sequence>
<dbReference type="AlphaFoldDB" id="A0A084WU75"/>
<evidence type="ECO:0000313" key="3">
    <source>
        <dbReference type="Proteomes" id="UP000030765"/>
    </source>
</evidence>
<reference evidence="1 3" key="1">
    <citation type="journal article" date="2014" name="BMC Genomics">
        <title>Genome sequence of Anopheles sinensis provides insight into genetics basis of mosquito competence for malaria parasites.</title>
        <authorList>
            <person name="Zhou D."/>
            <person name="Zhang D."/>
            <person name="Ding G."/>
            <person name="Shi L."/>
            <person name="Hou Q."/>
            <person name="Ye Y."/>
            <person name="Xu Y."/>
            <person name="Zhou H."/>
            <person name="Xiong C."/>
            <person name="Li S."/>
            <person name="Yu J."/>
            <person name="Hong S."/>
            <person name="Yu X."/>
            <person name="Zou P."/>
            <person name="Chen C."/>
            <person name="Chang X."/>
            <person name="Wang W."/>
            <person name="Lv Y."/>
            <person name="Sun Y."/>
            <person name="Ma L."/>
            <person name="Shen B."/>
            <person name="Zhu C."/>
        </authorList>
    </citation>
    <scope>NUCLEOTIDE SEQUENCE [LARGE SCALE GENOMIC DNA]</scope>
</reference>
<proteinExistence type="predicted"/>